<reference evidence="1" key="1">
    <citation type="submission" date="2019-03" db="EMBL/GenBank/DDBJ databases">
        <title>Single cell metagenomics reveals metabolic interactions within the superorganism composed of flagellate Streblomastix strix and complex community of Bacteroidetes bacteria on its surface.</title>
        <authorList>
            <person name="Treitli S.C."/>
            <person name="Kolisko M."/>
            <person name="Husnik F."/>
            <person name="Keeling P."/>
            <person name="Hampl V."/>
        </authorList>
    </citation>
    <scope>NUCLEOTIDE SEQUENCE</scope>
    <source>
        <strain evidence="1">STM</strain>
    </source>
</reference>
<accession>A0A5J4PU43</accession>
<protein>
    <submittedName>
        <fullName evidence="1">Uncharacterized protein</fullName>
    </submittedName>
</protein>
<dbReference type="AlphaFoldDB" id="A0A5J4PU43"/>
<name>A0A5J4PU43_9ZZZZ</name>
<proteinExistence type="predicted"/>
<comment type="caution">
    <text evidence="1">The sequence shown here is derived from an EMBL/GenBank/DDBJ whole genome shotgun (WGS) entry which is preliminary data.</text>
</comment>
<evidence type="ECO:0000313" key="1">
    <source>
        <dbReference type="EMBL" id="KAA6312965.1"/>
    </source>
</evidence>
<organism evidence="1">
    <name type="scientific">termite gut metagenome</name>
    <dbReference type="NCBI Taxonomy" id="433724"/>
    <lineage>
        <taxon>unclassified sequences</taxon>
        <taxon>metagenomes</taxon>
        <taxon>organismal metagenomes</taxon>
    </lineage>
</organism>
<sequence>MGNTDGQHDKNRQIRGLGLLMDFIRLNKGKVQFVSGEGYLEFREGKRRKEIIAEGFPCTIVNMEFNFNDDVFYRLQGEPVLLDNIF</sequence>
<gene>
    <name evidence="1" type="ORF">EZS27_036189</name>
</gene>
<dbReference type="EMBL" id="SNRY01006277">
    <property type="protein sequence ID" value="KAA6312965.1"/>
    <property type="molecule type" value="Genomic_DNA"/>
</dbReference>